<comment type="similarity">
    <text evidence="2 12">Belongs to the SecG family.</text>
</comment>
<dbReference type="EMBL" id="QYUK01000011">
    <property type="protein sequence ID" value="RJF87417.1"/>
    <property type="molecule type" value="Genomic_DNA"/>
</dbReference>
<feature type="region of interest" description="Disordered" evidence="13">
    <location>
        <begin position="89"/>
        <end position="130"/>
    </location>
</feature>
<dbReference type="GO" id="GO:0009306">
    <property type="term" value="P:protein secretion"/>
    <property type="evidence" value="ECO:0007669"/>
    <property type="project" value="UniProtKB-UniRule"/>
</dbReference>
<feature type="transmembrane region" description="Helical" evidence="12">
    <location>
        <begin position="47"/>
        <end position="69"/>
    </location>
</feature>
<evidence type="ECO:0000256" key="8">
    <source>
        <dbReference type="ARBA" id="ARBA00022989"/>
    </source>
</evidence>
<evidence type="ECO:0000256" key="6">
    <source>
        <dbReference type="ARBA" id="ARBA00022692"/>
    </source>
</evidence>
<dbReference type="Pfam" id="PF03840">
    <property type="entry name" value="SecG"/>
    <property type="match status" value="1"/>
</dbReference>
<dbReference type="GO" id="GO:0015450">
    <property type="term" value="F:protein-transporting ATPase activity"/>
    <property type="evidence" value="ECO:0007669"/>
    <property type="project" value="UniProtKB-UniRule"/>
</dbReference>
<name>A0A418WBK1_9PROT</name>
<evidence type="ECO:0000313" key="15">
    <source>
        <dbReference type="Proteomes" id="UP000284605"/>
    </source>
</evidence>
<evidence type="ECO:0000256" key="7">
    <source>
        <dbReference type="ARBA" id="ARBA00022927"/>
    </source>
</evidence>
<evidence type="ECO:0000313" key="14">
    <source>
        <dbReference type="EMBL" id="RJF87417.1"/>
    </source>
</evidence>
<dbReference type="OrthoDB" id="7366942at2"/>
<dbReference type="GO" id="GO:0043952">
    <property type="term" value="P:protein transport by the Sec complex"/>
    <property type="evidence" value="ECO:0007669"/>
    <property type="project" value="TreeGrafter"/>
</dbReference>
<keyword evidence="10 12" id="KW-0472">Membrane</keyword>
<keyword evidence="5 12" id="KW-1003">Cell membrane</keyword>
<comment type="caution">
    <text evidence="14">The sequence shown here is derived from an EMBL/GenBank/DDBJ whole genome shotgun (WGS) entry which is preliminary data.</text>
</comment>
<evidence type="ECO:0000256" key="9">
    <source>
        <dbReference type="ARBA" id="ARBA00023010"/>
    </source>
</evidence>
<comment type="subcellular location">
    <subcellularLocation>
        <location evidence="1 12">Cell membrane</location>
        <topology evidence="1 12">Multi-pass membrane protein</topology>
    </subcellularLocation>
</comment>
<evidence type="ECO:0000256" key="2">
    <source>
        <dbReference type="ARBA" id="ARBA00008445"/>
    </source>
</evidence>
<evidence type="ECO:0000256" key="10">
    <source>
        <dbReference type="ARBA" id="ARBA00023136"/>
    </source>
</evidence>
<keyword evidence="8 12" id="KW-1133">Transmembrane helix</keyword>
<comment type="function">
    <text evidence="11 12">Involved in protein export. Participates in an early event of protein translocation.</text>
</comment>
<reference evidence="14 15" key="1">
    <citation type="submission" date="2018-09" db="EMBL/GenBank/DDBJ databases">
        <authorList>
            <person name="Zhu H."/>
        </authorList>
    </citation>
    <scope>NUCLEOTIDE SEQUENCE [LARGE SCALE GENOMIC DNA]</scope>
    <source>
        <strain evidence="14 15">K1W22B-8</strain>
    </source>
</reference>
<dbReference type="GO" id="GO:0005886">
    <property type="term" value="C:plasma membrane"/>
    <property type="evidence" value="ECO:0007669"/>
    <property type="project" value="UniProtKB-SubCell"/>
</dbReference>
<dbReference type="NCBIfam" id="TIGR00810">
    <property type="entry name" value="secG"/>
    <property type="match status" value="1"/>
</dbReference>
<keyword evidence="9 12" id="KW-0811">Translocation</keyword>
<feature type="compositionally biased region" description="Pro residues" evidence="13">
    <location>
        <begin position="116"/>
        <end position="130"/>
    </location>
</feature>
<evidence type="ECO:0000256" key="4">
    <source>
        <dbReference type="ARBA" id="ARBA00022448"/>
    </source>
</evidence>
<accession>A0A418WBK1</accession>
<proteinExistence type="inferred from homology"/>
<dbReference type="AlphaFoldDB" id="A0A418WBK1"/>
<evidence type="ECO:0000256" key="3">
    <source>
        <dbReference type="ARBA" id="ARBA00017876"/>
    </source>
</evidence>
<comment type="caution">
    <text evidence="12">Lacks conserved residue(s) required for the propagation of feature annotation.</text>
</comment>
<organism evidence="14 15">
    <name type="scientific">Oleomonas cavernae</name>
    <dbReference type="NCBI Taxonomy" id="2320859"/>
    <lineage>
        <taxon>Bacteria</taxon>
        <taxon>Pseudomonadati</taxon>
        <taxon>Pseudomonadota</taxon>
        <taxon>Alphaproteobacteria</taxon>
        <taxon>Acetobacterales</taxon>
        <taxon>Acetobacteraceae</taxon>
        <taxon>Oleomonas</taxon>
    </lineage>
</organism>
<gene>
    <name evidence="14" type="primary">secG</name>
    <name evidence="14" type="ORF">D3874_10605</name>
</gene>
<keyword evidence="6 12" id="KW-0812">Transmembrane</keyword>
<evidence type="ECO:0000256" key="11">
    <source>
        <dbReference type="ARBA" id="ARBA00025182"/>
    </source>
</evidence>
<dbReference type="InterPro" id="IPR004692">
    <property type="entry name" value="SecG"/>
</dbReference>
<sequence>MDFLLVLHLIFAVALIGVVLVQKSEGGALGIGGSGGGFMSARGAANLLTRATAILAGLFMISSLALTMLARTGGEGSIVDRIEQQQAPVLVPSEPAVPAPATTTPSTPAPTESVPAPAPVPGSAPPTPAN</sequence>
<dbReference type="PRINTS" id="PR01651">
    <property type="entry name" value="SECGEXPORT"/>
</dbReference>
<feature type="compositionally biased region" description="Low complexity" evidence="13">
    <location>
        <begin position="89"/>
        <end position="115"/>
    </location>
</feature>
<keyword evidence="4 12" id="KW-0813">Transport</keyword>
<evidence type="ECO:0000256" key="1">
    <source>
        <dbReference type="ARBA" id="ARBA00004651"/>
    </source>
</evidence>
<keyword evidence="7 12" id="KW-0653">Protein transport</keyword>
<dbReference type="PANTHER" id="PTHR34182:SF1">
    <property type="entry name" value="PROTEIN-EXPORT MEMBRANE PROTEIN SECG"/>
    <property type="match status" value="1"/>
</dbReference>
<dbReference type="Proteomes" id="UP000284605">
    <property type="component" value="Unassembled WGS sequence"/>
</dbReference>
<evidence type="ECO:0000256" key="13">
    <source>
        <dbReference type="SAM" id="MobiDB-lite"/>
    </source>
</evidence>
<evidence type="ECO:0000256" key="5">
    <source>
        <dbReference type="ARBA" id="ARBA00022475"/>
    </source>
</evidence>
<evidence type="ECO:0000256" key="12">
    <source>
        <dbReference type="RuleBase" id="RU365087"/>
    </source>
</evidence>
<dbReference type="GO" id="GO:0065002">
    <property type="term" value="P:intracellular protein transmembrane transport"/>
    <property type="evidence" value="ECO:0007669"/>
    <property type="project" value="TreeGrafter"/>
</dbReference>
<dbReference type="PANTHER" id="PTHR34182">
    <property type="entry name" value="PROTEIN-EXPORT MEMBRANE PROTEIN SECG"/>
    <property type="match status" value="1"/>
</dbReference>
<keyword evidence="15" id="KW-1185">Reference proteome</keyword>
<dbReference type="RefSeq" id="WP_119778056.1">
    <property type="nucleotide sequence ID" value="NZ_QYUK01000011.1"/>
</dbReference>
<protein>
    <recommendedName>
        <fullName evidence="3 12">Protein-export membrane protein SecG</fullName>
    </recommendedName>
</protein>